<comment type="catalytic activity">
    <reaction evidence="6">
        <text>pseudouridine(54) in tRNA + S-adenosyl-L-methionine = N(1)-methylpseudouridine(54) in tRNA + S-adenosyl-L-homocysteine + H(+)</text>
        <dbReference type="Rhea" id="RHEA:55292"/>
        <dbReference type="Rhea" id="RHEA-COMP:14140"/>
        <dbReference type="Rhea" id="RHEA-COMP:14141"/>
        <dbReference type="ChEBI" id="CHEBI:15378"/>
        <dbReference type="ChEBI" id="CHEBI:57856"/>
        <dbReference type="ChEBI" id="CHEBI:59789"/>
        <dbReference type="ChEBI" id="CHEBI:65314"/>
        <dbReference type="ChEBI" id="CHEBI:74890"/>
        <dbReference type="EC" id="2.1.1.257"/>
    </reaction>
</comment>
<evidence type="ECO:0000256" key="1">
    <source>
        <dbReference type="ARBA" id="ARBA00022490"/>
    </source>
</evidence>
<feature type="binding site" evidence="6">
    <location>
        <position position="117"/>
    </location>
    <ligand>
        <name>S-adenosyl-L-methionine</name>
        <dbReference type="ChEBI" id="CHEBI:59789"/>
    </ligand>
</feature>
<evidence type="ECO:0000256" key="4">
    <source>
        <dbReference type="ARBA" id="ARBA00022691"/>
    </source>
</evidence>
<dbReference type="GO" id="GO:0008757">
    <property type="term" value="F:S-adenosylmethionine-dependent methyltransferase activity"/>
    <property type="evidence" value="ECO:0007669"/>
    <property type="project" value="UniProtKB-UniRule"/>
</dbReference>
<evidence type="ECO:0000256" key="5">
    <source>
        <dbReference type="ARBA" id="ARBA00022694"/>
    </source>
</evidence>
<dbReference type="InterPro" id="IPR029028">
    <property type="entry name" value="Alpha/beta_knot_MTases"/>
</dbReference>
<evidence type="ECO:0000256" key="2">
    <source>
        <dbReference type="ARBA" id="ARBA00022603"/>
    </source>
</evidence>
<dbReference type="GO" id="GO:0030488">
    <property type="term" value="P:tRNA methylation"/>
    <property type="evidence" value="ECO:0007669"/>
    <property type="project" value="UniProtKB-UniRule"/>
</dbReference>
<name>A0A075G587_9EURY</name>
<protein>
    <recommendedName>
        <fullName evidence="6">tRNA (pseudouridine(54)-N(1))-methyltransferase</fullName>
        <ecNumber evidence="6">2.1.1.257</ecNumber>
    </recommendedName>
</protein>
<keyword evidence="3 6" id="KW-0808">Transferase</keyword>
<sequence length="188" mass="20014">MLNLNDLAGSGGRTDVLVRAVNAALFVSHGIRTDSHVTLHLMGGPGPPRRVWFDGSALRGVRPDERSIAGHIKSLLKGPVPPVGRFVEASTGISHSGGDLRQTLVEWENGGVECFVLDATGKPTSMMPSTGSLGFILSDDCPFSEEEADVIRGLPRISLGKGWLQGHACITIAHHLLDQGHSRRSPRG</sequence>
<organism evidence="7">
    <name type="scientific">uncultured marine group II/III euryarchaeote AD1000_88_H01</name>
    <dbReference type="NCBI Taxonomy" id="1457823"/>
    <lineage>
        <taxon>Archaea</taxon>
        <taxon>Methanobacteriati</taxon>
        <taxon>Methanobacteriota</taxon>
        <taxon>environmental samples</taxon>
    </lineage>
</organism>
<dbReference type="GO" id="GO:0005737">
    <property type="term" value="C:cytoplasm"/>
    <property type="evidence" value="ECO:0007669"/>
    <property type="project" value="UniProtKB-SubCell"/>
</dbReference>
<keyword evidence="5 6" id="KW-0819">tRNA processing</keyword>
<feature type="binding site" evidence="6">
    <location>
        <position position="169"/>
    </location>
    <ligand>
        <name>S-adenosyl-L-methionine</name>
        <dbReference type="ChEBI" id="CHEBI:59789"/>
    </ligand>
</feature>
<keyword evidence="2 6" id="KW-0489">Methyltransferase</keyword>
<gene>
    <name evidence="6 7" type="primary">trmY</name>
</gene>
<evidence type="ECO:0000256" key="6">
    <source>
        <dbReference type="HAMAP-Rule" id="MF_00587"/>
    </source>
</evidence>
<dbReference type="AlphaFoldDB" id="A0A075G587"/>
<dbReference type="InterPro" id="IPR007158">
    <property type="entry name" value="TrmY"/>
</dbReference>
<dbReference type="GO" id="GO:0008175">
    <property type="term" value="F:tRNA methyltransferase activity"/>
    <property type="evidence" value="ECO:0007669"/>
    <property type="project" value="UniProtKB-UniRule"/>
</dbReference>
<dbReference type="HAMAP" id="MF_00587">
    <property type="entry name" value="tRNA_methyltr_TrmY"/>
    <property type="match status" value="1"/>
</dbReference>
<reference evidence="7" key="1">
    <citation type="journal article" date="2014" name="Genome Biol. Evol.">
        <title>Pangenome evidence for extensive interdomain horizontal transfer affecting lineage core and shell genes in uncultured planktonic thaumarchaeota and euryarchaeota.</title>
        <authorList>
            <person name="Deschamps P."/>
            <person name="Zivanovic Y."/>
            <person name="Moreira D."/>
            <person name="Rodriguez-Valera F."/>
            <person name="Lopez-Garcia P."/>
        </authorList>
    </citation>
    <scope>NUCLEOTIDE SEQUENCE</scope>
</reference>
<comment type="similarity">
    <text evidence="6">Belongs to the methyltransferase superfamily. TrmY family.</text>
</comment>
<dbReference type="PANTHER" id="PTHR40703:SF1">
    <property type="entry name" value="TRNA (PSEUDOURIDINE(54)-N(1))-METHYLTRANSFERASE"/>
    <property type="match status" value="1"/>
</dbReference>
<comment type="caution">
    <text evidence="6">Lacks conserved residue(s) required for the propagation of feature annotation.</text>
</comment>
<dbReference type="PANTHER" id="PTHR40703">
    <property type="entry name" value="TRNA (PSEUDOURIDINE(54)-N(1))-METHYLTRANSFERASE"/>
    <property type="match status" value="1"/>
</dbReference>
<dbReference type="EC" id="2.1.1.257" evidence="6"/>
<proteinExistence type="inferred from homology"/>
<comment type="function">
    <text evidence="6">Specifically catalyzes the N1-methylation of pseudouridine at position 54 (Psi54) in tRNAs.</text>
</comment>
<evidence type="ECO:0000313" key="7">
    <source>
        <dbReference type="EMBL" id="AIE97001.1"/>
    </source>
</evidence>
<accession>A0A075G587</accession>
<dbReference type="Pfam" id="PF04013">
    <property type="entry name" value="Methyltrn_RNA_2"/>
    <property type="match status" value="1"/>
</dbReference>
<dbReference type="InterPro" id="IPR029026">
    <property type="entry name" value="tRNA_m1G_MTases_N"/>
</dbReference>
<dbReference type="SUPFAM" id="SSF75217">
    <property type="entry name" value="alpha/beta knot"/>
    <property type="match status" value="1"/>
</dbReference>
<evidence type="ECO:0000256" key="3">
    <source>
        <dbReference type="ARBA" id="ARBA00022679"/>
    </source>
</evidence>
<comment type="subcellular location">
    <subcellularLocation>
        <location evidence="6">Cytoplasm</location>
    </subcellularLocation>
</comment>
<dbReference type="Gene3D" id="3.40.1280.10">
    <property type="match status" value="1"/>
</dbReference>
<keyword evidence="1 6" id="KW-0963">Cytoplasm</keyword>
<keyword evidence="4 6" id="KW-0949">S-adenosyl-L-methionine</keyword>
<dbReference type="EMBL" id="KF900495">
    <property type="protein sequence ID" value="AIE97001.1"/>
    <property type="molecule type" value="Genomic_DNA"/>
</dbReference>
<comment type="subunit">
    <text evidence="6">Homodimer.</text>
</comment>